<sequence length="240" mass="26669">MRGRPGPVRRRTARLRRRCRWGDWCRARDPTWRSPRSGQAPETELVLAGGSASGALPRNPGSEWPAGCGWQVRCAGTTCLRCCVRRTRCCARLGTSRSGRFRWKQWPMAVGGLTDTVVDGITGRLVPPRDPARLAAQLRALPDVPQSWRRWGPRSRSGSGRGVRGIGSRRETVREGSAAGGVRMGGAVMPGAAERERHRRQNPVRGSTGCRHEQHPVVQRWHRKACVRPKARAGPVRWGR</sequence>
<evidence type="ECO:0000256" key="1">
    <source>
        <dbReference type="SAM" id="MobiDB-lite"/>
    </source>
</evidence>
<name>A0A1I6ASQ4_9PSEU</name>
<accession>A0A1I6ASQ4</accession>
<gene>
    <name evidence="2" type="ORF">SAMN05421854_120140</name>
</gene>
<dbReference type="Gene3D" id="3.40.50.2000">
    <property type="entry name" value="Glycogen Phosphorylase B"/>
    <property type="match status" value="1"/>
</dbReference>
<evidence type="ECO:0000313" key="2">
    <source>
        <dbReference type="EMBL" id="SFQ71567.1"/>
    </source>
</evidence>
<proteinExistence type="predicted"/>
<dbReference type="EMBL" id="FOWC01000020">
    <property type="protein sequence ID" value="SFQ71567.1"/>
    <property type="molecule type" value="Genomic_DNA"/>
</dbReference>
<dbReference type="Proteomes" id="UP000199137">
    <property type="component" value="Unassembled WGS sequence"/>
</dbReference>
<feature type="compositionally biased region" description="Low complexity" evidence="1">
    <location>
        <begin position="149"/>
        <end position="158"/>
    </location>
</feature>
<dbReference type="STRING" id="112413.SAMN05421854_120140"/>
<feature type="region of interest" description="Disordered" evidence="1">
    <location>
        <begin position="149"/>
        <end position="216"/>
    </location>
</feature>
<dbReference type="SUPFAM" id="SSF53756">
    <property type="entry name" value="UDP-Glycosyltransferase/glycogen phosphorylase"/>
    <property type="match status" value="1"/>
</dbReference>
<evidence type="ECO:0000313" key="3">
    <source>
        <dbReference type="Proteomes" id="UP000199137"/>
    </source>
</evidence>
<reference evidence="2 3" key="1">
    <citation type="submission" date="2016-10" db="EMBL/GenBank/DDBJ databases">
        <authorList>
            <person name="de Groot N.N."/>
        </authorList>
    </citation>
    <scope>NUCLEOTIDE SEQUENCE [LARGE SCALE GENOMIC DNA]</scope>
    <source>
        <strain evidence="2 3">DSM 44637</strain>
    </source>
</reference>
<protein>
    <submittedName>
        <fullName evidence="2">Uncharacterized protein</fullName>
    </submittedName>
</protein>
<organism evidence="2 3">
    <name type="scientific">Amycolatopsis rubida</name>
    <dbReference type="NCBI Taxonomy" id="112413"/>
    <lineage>
        <taxon>Bacteria</taxon>
        <taxon>Bacillati</taxon>
        <taxon>Actinomycetota</taxon>
        <taxon>Actinomycetes</taxon>
        <taxon>Pseudonocardiales</taxon>
        <taxon>Pseudonocardiaceae</taxon>
        <taxon>Amycolatopsis</taxon>
    </lineage>
</organism>
<dbReference type="AlphaFoldDB" id="A0A1I6ASQ4"/>